<sequence length="819" mass="90974">MAVFDEGFQHRLAAQSWSLYGVGMFIIFFRIFARIHRVGFRELAADDYLMLVAAIWYTILVVCLNVIAGGGGSNLFLPEEYRDFSEEDIKERILGSKIVVVSEQARHAEATRLTTGVAQHRLVNILFMYVAIGWVSTEIAFFTACTPFSGYWAVPPPDSQCATLQHYAIVQACFNLSSDIGILLIPIPMITKLNMPLRQRLILGLVFSMGIFVIIAAILTKVYNLSDVYDTSYMLWYTREASVAVYVANLPMIWPLLREWFPCLRKLSTSKTSYPAGQRPSGYYGDGTRLRSMHNSHPRKSFRDIKLSRHSHTFTKSNSEDAFTKGDVEVGMKSLGTVRSGSPASSELALNPGDIRAEVTIEVARSSAEDITRNVERSEGMPPGMSRGDALTWAHATATGPMTETTDDVLRFTCLELPATAPGDATANLVLSPQTHHGMELPSVALYAPTMHRSDTIAIAKLAQAGRSTTLAAPFNLKETRDSSKRSHLSLPGHKHHHHSHHHRHHHHSSRSSKYGGDEKEIKSAVLLTSRPSFPDVVKPANNASGSTSASASGNDAKDLVSPSVVAEYDTSVRHVSSRVVRPEDVVKERTRQKRREEQLRNALHALSEQSMTTTRRLDDTYYSILEKVSGLHNTIDGLQELSTLTKKLGDEFTSDADELVDEVNNSLDSIGDFESQARLLEEFEARIVTGKEKAARLNERLEAARKRVDERERLEEEWRTSVNRRLRIFWSVLAGLAAFLLIAYIAYGIRTQKRVGPVSNGNSSEANNHSISPENDVPPSIRQILESVHSTSASTSPPPPLASNPTSDDERLHVFDEL</sequence>
<evidence type="ECO:0000256" key="1">
    <source>
        <dbReference type="ARBA" id="ARBA00004141"/>
    </source>
</evidence>
<feature type="transmembrane region" description="Helical" evidence="8">
    <location>
        <begin position="12"/>
        <end position="33"/>
    </location>
</feature>
<feature type="region of interest" description="Disordered" evidence="7">
    <location>
        <begin position="533"/>
        <end position="558"/>
    </location>
</feature>
<proteinExistence type="inferred from homology"/>
<name>A0A8H4J1N9_9PEZI</name>
<comment type="similarity">
    <text evidence="5">Belongs to the SAT4 family.</text>
</comment>
<dbReference type="GO" id="GO:0016020">
    <property type="term" value="C:membrane"/>
    <property type="evidence" value="ECO:0007669"/>
    <property type="project" value="UniProtKB-SubCell"/>
</dbReference>
<feature type="compositionally biased region" description="Low complexity" evidence="7">
    <location>
        <begin position="541"/>
        <end position="555"/>
    </location>
</feature>
<feature type="region of interest" description="Disordered" evidence="7">
    <location>
        <begin position="473"/>
        <end position="519"/>
    </location>
</feature>
<evidence type="ECO:0000256" key="4">
    <source>
        <dbReference type="ARBA" id="ARBA00023136"/>
    </source>
</evidence>
<feature type="transmembrane region" description="Helical" evidence="8">
    <location>
        <begin position="48"/>
        <end position="68"/>
    </location>
</feature>
<dbReference type="PANTHER" id="PTHR33048">
    <property type="entry name" value="PTH11-LIKE INTEGRAL MEMBRANE PROTEIN (AFU_ORTHOLOGUE AFUA_5G11245)"/>
    <property type="match status" value="1"/>
</dbReference>
<feature type="compositionally biased region" description="Polar residues" evidence="7">
    <location>
        <begin position="760"/>
        <end position="774"/>
    </location>
</feature>
<feature type="compositionally biased region" description="Basic residues" evidence="7">
    <location>
        <begin position="493"/>
        <end position="511"/>
    </location>
</feature>
<organism evidence="10 11">
    <name type="scientific">Botryosphaeria dothidea</name>
    <dbReference type="NCBI Taxonomy" id="55169"/>
    <lineage>
        <taxon>Eukaryota</taxon>
        <taxon>Fungi</taxon>
        <taxon>Dikarya</taxon>
        <taxon>Ascomycota</taxon>
        <taxon>Pezizomycotina</taxon>
        <taxon>Dothideomycetes</taxon>
        <taxon>Dothideomycetes incertae sedis</taxon>
        <taxon>Botryosphaeriales</taxon>
        <taxon>Botryosphaeriaceae</taxon>
        <taxon>Botryosphaeria</taxon>
    </lineage>
</organism>
<comment type="caution">
    <text evidence="10">The sequence shown here is derived from an EMBL/GenBank/DDBJ whole genome shotgun (WGS) entry which is preliminary data.</text>
</comment>
<evidence type="ECO:0000256" key="6">
    <source>
        <dbReference type="SAM" id="Coils"/>
    </source>
</evidence>
<keyword evidence="4 8" id="KW-0472">Membrane</keyword>
<dbReference type="Pfam" id="PF20684">
    <property type="entry name" value="Fung_rhodopsin"/>
    <property type="match status" value="1"/>
</dbReference>
<keyword evidence="3 8" id="KW-1133">Transmembrane helix</keyword>
<gene>
    <name evidence="10" type="ORF">GTA08_BOTSDO02422</name>
</gene>
<dbReference type="Proteomes" id="UP000572817">
    <property type="component" value="Unassembled WGS sequence"/>
</dbReference>
<evidence type="ECO:0000313" key="10">
    <source>
        <dbReference type="EMBL" id="KAF4310207.1"/>
    </source>
</evidence>
<evidence type="ECO:0000256" key="2">
    <source>
        <dbReference type="ARBA" id="ARBA00022692"/>
    </source>
</evidence>
<evidence type="ECO:0000256" key="8">
    <source>
        <dbReference type="SAM" id="Phobius"/>
    </source>
</evidence>
<feature type="transmembrane region" description="Helical" evidence="8">
    <location>
        <begin position="201"/>
        <end position="223"/>
    </location>
</feature>
<feature type="region of interest" description="Disordered" evidence="7">
    <location>
        <begin position="758"/>
        <end position="819"/>
    </location>
</feature>
<protein>
    <recommendedName>
        <fullName evidence="9">Rhodopsin domain-containing protein</fullName>
    </recommendedName>
</protein>
<dbReference type="InterPro" id="IPR049326">
    <property type="entry name" value="Rhodopsin_dom_fungi"/>
</dbReference>
<evidence type="ECO:0000256" key="7">
    <source>
        <dbReference type="SAM" id="MobiDB-lite"/>
    </source>
</evidence>
<comment type="subcellular location">
    <subcellularLocation>
        <location evidence="1">Membrane</location>
        <topology evidence="1">Multi-pass membrane protein</topology>
    </subcellularLocation>
</comment>
<dbReference type="PANTHER" id="PTHR33048:SF149">
    <property type="entry name" value="UBID FAMILY DECARBOXYLASE"/>
    <property type="match status" value="1"/>
</dbReference>
<dbReference type="OrthoDB" id="3903189at2759"/>
<feature type="transmembrane region" description="Helical" evidence="8">
    <location>
        <begin position="122"/>
        <end position="144"/>
    </location>
</feature>
<reference evidence="10" key="1">
    <citation type="submission" date="2020-04" db="EMBL/GenBank/DDBJ databases">
        <title>Genome Assembly and Annotation of Botryosphaeria dothidea sdau 11-99, a Latent Pathogen of Apple Fruit Ring Rot in China.</title>
        <authorList>
            <person name="Yu C."/>
            <person name="Diao Y."/>
            <person name="Lu Q."/>
            <person name="Zhao J."/>
            <person name="Cui S."/>
            <person name="Peng C."/>
            <person name="He B."/>
            <person name="Liu H."/>
        </authorList>
    </citation>
    <scope>NUCLEOTIDE SEQUENCE [LARGE SCALE GENOMIC DNA]</scope>
    <source>
        <strain evidence="10">Sdau11-99</strain>
    </source>
</reference>
<feature type="coiled-coil region" evidence="6">
    <location>
        <begin position="681"/>
        <end position="715"/>
    </location>
</feature>
<keyword evidence="11" id="KW-1185">Reference proteome</keyword>
<feature type="transmembrane region" description="Helical" evidence="8">
    <location>
        <begin position="243"/>
        <end position="261"/>
    </location>
</feature>
<dbReference type="AlphaFoldDB" id="A0A8H4J1N9"/>
<evidence type="ECO:0000313" key="11">
    <source>
        <dbReference type="Proteomes" id="UP000572817"/>
    </source>
</evidence>
<accession>A0A8H4J1N9</accession>
<evidence type="ECO:0000256" key="5">
    <source>
        <dbReference type="ARBA" id="ARBA00038359"/>
    </source>
</evidence>
<evidence type="ECO:0000259" key="9">
    <source>
        <dbReference type="Pfam" id="PF20684"/>
    </source>
</evidence>
<dbReference type="InterPro" id="IPR052337">
    <property type="entry name" value="SAT4-like"/>
</dbReference>
<keyword evidence="6" id="KW-0175">Coiled coil</keyword>
<dbReference type="EMBL" id="WWBZ02000016">
    <property type="protein sequence ID" value="KAF4310207.1"/>
    <property type="molecule type" value="Genomic_DNA"/>
</dbReference>
<feature type="compositionally biased region" description="Basic and acidic residues" evidence="7">
    <location>
        <begin position="809"/>
        <end position="819"/>
    </location>
</feature>
<keyword evidence="2 8" id="KW-0812">Transmembrane</keyword>
<evidence type="ECO:0000256" key="3">
    <source>
        <dbReference type="ARBA" id="ARBA00022989"/>
    </source>
</evidence>
<feature type="transmembrane region" description="Helical" evidence="8">
    <location>
        <begin position="729"/>
        <end position="748"/>
    </location>
</feature>
<feature type="transmembrane region" description="Helical" evidence="8">
    <location>
        <begin position="164"/>
        <end position="189"/>
    </location>
</feature>
<feature type="domain" description="Rhodopsin" evidence="9">
    <location>
        <begin position="30"/>
        <end position="258"/>
    </location>
</feature>